<feature type="compositionally biased region" description="Basic and acidic residues" evidence="1">
    <location>
        <begin position="397"/>
        <end position="408"/>
    </location>
</feature>
<reference evidence="2 3" key="1">
    <citation type="journal article" date="2018" name="Biotechnol. Biofuels">
        <title>Integrative visual omics of the white-rot fungus Polyporus brumalis exposes the biotechnological potential of its oxidative enzymes for delignifying raw plant biomass.</title>
        <authorList>
            <person name="Miyauchi S."/>
            <person name="Rancon A."/>
            <person name="Drula E."/>
            <person name="Hage H."/>
            <person name="Chaduli D."/>
            <person name="Favel A."/>
            <person name="Grisel S."/>
            <person name="Henrissat B."/>
            <person name="Herpoel-Gimbert I."/>
            <person name="Ruiz-Duenas F.J."/>
            <person name="Chevret D."/>
            <person name="Hainaut M."/>
            <person name="Lin J."/>
            <person name="Wang M."/>
            <person name="Pangilinan J."/>
            <person name="Lipzen A."/>
            <person name="Lesage-Meessen L."/>
            <person name="Navarro D."/>
            <person name="Riley R."/>
            <person name="Grigoriev I.V."/>
            <person name="Zhou S."/>
            <person name="Raouche S."/>
            <person name="Rosso M.N."/>
        </authorList>
    </citation>
    <scope>NUCLEOTIDE SEQUENCE [LARGE SCALE GENOMIC DNA]</scope>
    <source>
        <strain evidence="2 3">BRFM 1820</strain>
    </source>
</reference>
<organism evidence="2 3">
    <name type="scientific">Lentinus brumalis</name>
    <dbReference type="NCBI Taxonomy" id="2498619"/>
    <lineage>
        <taxon>Eukaryota</taxon>
        <taxon>Fungi</taxon>
        <taxon>Dikarya</taxon>
        <taxon>Basidiomycota</taxon>
        <taxon>Agaricomycotina</taxon>
        <taxon>Agaricomycetes</taxon>
        <taxon>Polyporales</taxon>
        <taxon>Polyporaceae</taxon>
        <taxon>Lentinus</taxon>
    </lineage>
</organism>
<dbReference type="AlphaFoldDB" id="A0A371D7X4"/>
<sequence length="445" mass="49466">MPILGSEPHAAWTIYERELRSQKLGHPMWHADPTARSGEIQLGDIGYIDRGRFHLLFNCTKAAEDASHRGRGEVLPETFEQFIVDETDIDGPDHAITHGCIASKTKVSTERAGQIQGGHAGLDAGAEGKHSAQEIARASLHLHPPAFRSCLNCTGRIEEYVAKHCDTWVQSFKAKKLPRKKILFVYGFIKTSAWQATAWEQSNDEVEASVWVRVQSFAGLGGKIASNRSRAMTQRTSDDPRRKVSMGEDHPRDSCIFLDVYRPLTRHVMMQRLKKSFLPHAKQVSLPHPQKISEKHSTAPSSEHGPRSPKAKELGSDADEVASPRTGIHLDDLISSNKSPGSLRKRSQERTKAVLRGGRHALKKEKRNEQLRSHDRASPGDLHDSEGQQAPGPLEAAEDRIEARRDESGEWSDDSMTDVDDFAVEGTSNRGQEESTAVDEDVHMP</sequence>
<feature type="region of interest" description="Disordered" evidence="1">
    <location>
        <begin position="227"/>
        <end position="249"/>
    </location>
</feature>
<feature type="compositionally biased region" description="Basic and acidic residues" evidence="1">
    <location>
        <begin position="304"/>
        <end position="315"/>
    </location>
</feature>
<dbReference type="OrthoDB" id="2745211at2759"/>
<name>A0A371D7X4_9APHY</name>
<evidence type="ECO:0000313" key="3">
    <source>
        <dbReference type="Proteomes" id="UP000256964"/>
    </source>
</evidence>
<keyword evidence="3" id="KW-1185">Reference proteome</keyword>
<proteinExistence type="predicted"/>
<protein>
    <submittedName>
        <fullName evidence="2">Uncharacterized protein</fullName>
    </submittedName>
</protein>
<feature type="region of interest" description="Disordered" evidence="1">
    <location>
        <begin position="281"/>
        <end position="445"/>
    </location>
</feature>
<feature type="compositionally biased region" description="Basic and acidic residues" evidence="1">
    <location>
        <begin position="366"/>
        <end position="386"/>
    </location>
</feature>
<feature type="compositionally biased region" description="Acidic residues" evidence="1">
    <location>
        <begin position="409"/>
        <end position="423"/>
    </location>
</feature>
<dbReference type="EMBL" id="KZ857410">
    <property type="protein sequence ID" value="RDX48644.1"/>
    <property type="molecule type" value="Genomic_DNA"/>
</dbReference>
<gene>
    <name evidence="2" type="ORF">OH76DRAFT_1472360</name>
</gene>
<dbReference type="Proteomes" id="UP000256964">
    <property type="component" value="Unassembled WGS sequence"/>
</dbReference>
<evidence type="ECO:0000313" key="2">
    <source>
        <dbReference type="EMBL" id="RDX48644.1"/>
    </source>
</evidence>
<accession>A0A371D7X4</accession>
<feature type="compositionally biased region" description="Basic and acidic residues" evidence="1">
    <location>
        <begin position="236"/>
        <end position="249"/>
    </location>
</feature>
<evidence type="ECO:0000256" key="1">
    <source>
        <dbReference type="SAM" id="MobiDB-lite"/>
    </source>
</evidence>